<evidence type="ECO:0000256" key="2">
    <source>
        <dbReference type="ARBA" id="ARBA00022448"/>
    </source>
</evidence>
<dbReference type="InterPro" id="IPR052714">
    <property type="entry name" value="MFS_Exporter"/>
</dbReference>
<name>A0ABW3LCQ2_9BACL</name>
<evidence type="ECO:0000256" key="4">
    <source>
        <dbReference type="ARBA" id="ARBA00022989"/>
    </source>
</evidence>
<dbReference type="InterPro" id="IPR020846">
    <property type="entry name" value="MFS_dom"/>
</dbReference>
<evidence type="ECO:0000256" key="5">
    <source>
        <dbReference type="ARBA" id="ARBA00023136"/>
    </source>
</evidence>
<keyword evidence="9" id="KW-1185">Reference proteome</keyword>
<feature type="transmembrane region" description="Helical" evidence="6">
    <location>
        <begin position="336"/>
        <end position="358"/>
    </location>
</feature>
<protein>
    <submittedName>
        <fullName evidence="8">MFS transporter</fullName>
    </submittedName>
</protein>
<dbReference type="Gene3D" id="1.20.1250.20">
    <property type="entry name" value="MFS general substrate transporter like domains"/>
    <property type="match status" value="1"/>
</dbReference>
<feature type="transmembrane region" description="Helical" evidence="6">
    <location>
        <begin position="213"/>
        <end position="237"/>
    </location>
</feature>
<reference evidence="9" key="1">
    <citation type="journal article" date="2019" name="Int. J. Syst. Evol. Microbiol.">
        <title>The Global Catalogue of Microorganisms (GCM) 10K type strain sequencing project: providing services to taxonomists for standard genome sequencing and annotation.</title>
        <authorList>
            <consortium name="The Broad Institute Genomics Platform"/>
            <consortium name="The Broad Institute Genome Sequencing Center for Infectious Disease"/>
            <person name="Wu L."/>
            <person name="Ma J."/>
        </authorList>
    </citation>
    <scope>NUCLEOTIDE SEQUENCE [LARGE SCALE GENOMIC DNA]</scope>
    <source>
        <strain evidence="9">CCUG 56756</strain>
    </source>
</reference>
<dbReference type="PROSITE" id="PS00217">
    <property type="entry name" value="SUGAR_TRANSPORT_2"/>
    <property type="match status" value="1"/>
</dbReference>
<comment type="caution">
    <text evidence="8">The sequence shown here is derived from an EMBL/GenBank/DDBJ whole genome shotgun (WGS) entry which is preliminary data.</text>
</comment>
<dbReference type="InterPro" id="IPR011701">
    <property type="entry name" value="MFS"/>
</dbReference>
<gene>
    <name evidence="8" type="ORF">ACFQ1X_13215</name>
</gene>
<dbReference type="RefSeq" id="WP_144840781.1">
    <property type="nucleotide sequence ID" value="NZ_JBHTKI010000020.1"/>
</dbReference>
<accession>A0ABW3LCQ2</accession>
<dbReference type="InterPro" id="IPR005829">
    <property type="entry name" value="Sugar_transporter_CS"/>
</dbReference>
<dbReference type="PROSITE" id="PS50850">
    <property type="entry name" value="MFS"/>
    <property type="match status" value="1"/>
</dbReference>
<feature type="transmembrane region" description="Helical" evidence="6">
    <location>
        <begin position="165"/>
        <end position="186"/>
    </location>
</feature>
<keyword evidence="5 6" id="KW-0472">Membrane</keyword>
<evidence type="ECO:0000256" key="1">
    <source>
        <dbReference type="ARBA" id="ARBA00004651"/>
    </source>
</evidence>
<evidence type="ECO:0000256" key="6">
    <source>
        <dbReference type="SAM" id="Phobius"/>
    </source>
</evidence>
<keyword evidence="4 6" id="KW-1133">Transmembrane helix</keyword>
<dbReference type="Proteomes" id="UP001597109">
    <property type="component" value="Unassembled WGS sequence"/>
</dbReference>
<feature type="transmembrane region" description="Helical" evidence="6">
    <location>
        <begin position="12"/>
        <end position="37"/>
    </location>
</feature>
<dbReference type="CDD" id="cd17489">
    <property type="entry name" value="MFS_YfcJ_like"/>
    <property type="match status" value="1"/>
</dbReference>
<feature type="transmembrane region" description="Helical" evidence="6">
    <location>
        <begin position="138"/>
        <end position="159"/>
    </location>
</feature>
<dbReference type="PROSITE" id="PS00216">
    <property type="entry name" value="SUGAR_TRANSPORT_1"/>
    <property type="match status" value="1"/>
</dbReference>
<dbReference type="PANTHER" id="PTHR23531:SF1">
    <property type="entry name" value="QUINOLENE RESISTANCE PROTEIN NORA"/>
    <property type="match status" value="1"/>
</dbReference>
<feature type="transmembrane region" description="Helical" evidence="6">
    <location>
        <begin position="243"/>
        <end position="261"/>
    </location>
</feature>
<dbReference type="EMBL" id="JBHTKI010000020">
    <property type="protein sequence ID" value="MFD1032394.1"/>
    <property type="molecule type" value="Genomic_DNA"/>
</dbReference>
<feature type="transmembrane region" description="Helical" evidence="6">
    <location>
        <begin position="364"/>
        <end position="384"/>
    </location>
</feature>
<keyword evidence="3 6" id="KW-0812">Transmembrane</keyword>
<proteinExistence type="predicted"/>
<sequence length="399" mass="43191">MNLNKPKLWTKEFILISTVNFFLTLVFFLLIVTIAVYAVAEFGASTSEAGLATGIAIIGTMTGRIIIGRLIEKIGRRRTLIIGLILFVLTTLLYFVNLNLTFLMINRFLHGMTLGMASTAAGTIVAQIIPMTRKGEGIGYFSMSSTLATAIGPFIGLYMSQRTSFEMIFALCVFFGLISLAFALFVKVPPVDYFVKSDKAGGFKISDFLEPRALPIAVITFTAALCFSSILSFINFYAIEIDLVETASFFFVVYAIAVLLSRPFTGRLMDSKGANFVMYPAFVLLAAGLLLLSTATSSFAFLTAAVLIGFGFGNLQSTTQAIAVKLTPPHRMGLATSTFFIFLDAGLGFGPYILGFIIPLTGFSTLYVILGFTALAASILYYVLHGKKERAESTAASIS</sequence>
<evidence type="ECO:0000313" key="9">
    <source>
        <dbReference type="Proteomes" id="UP001597109"/>
    </source>
</evidence>
<feature type="transmembrane region" description="Helical" evidence="6">
    <location>
        <begin position="273"/>
        <end position="292"/>
    </location>
</feature>
<dbReference type="Pfam" id="PF07690">
    <property type="entry name" value="MFS_1"/>
    <property type="match status" value="1"/>
</dbReference>
<feature type="transmembrane region" description="Helical" evidence="6">
    <location>
        <begin position="79"/>
        <end position="96"/>
    </location>
</feature>
<dbReference type="InterPro" id="IPR036259">
    <property type="entry name" value="MFS_trans_sf"/>
</dbReference>
<evidence type="ECO:0000313" key="8">
    <source>
        <dbReference type="EMBL" id="MFD1032394.1"/>
    </source>
</evidence>
<dbReference type="SUPFAM" id="SSF103473">
    <property type="entry name" value="MFS general substrate transporter"/>
    <property type="match status" value="1"/>
</dbReference>
<dbReference type="PANTHER" id="PTHR23531">
    <property type="entry name" value="QUINOLENE RESISTANCE PROTEIN NORA"/>
    <property type="match status" value="1"/>
</dbReference>
<feature type="domain" description="Major facilitator superfamily (MFS) profile" evidence="7">
    <location>
        <begin position="13"/>
        <end position="389"/>
    </location>
</feature>
<feature type="transmembrane region" description="Helical" evidence="6">
    <location>
        <begin position="49"/>
        <end position="67"/>
    </location>
</feature>
<organism evidence="8 9">
    <name type="scientific">Metaplanococcus flavidus</name>
    <dbReference type="NCBI Taxonomy" id="569883"/>
    <lineage>
        <taxon>Bacteria</taxon>
        <taxon>Bacillati</taxon>
        <taxon>Bacillota</taxon>
        <taxon>Bacilli</taxon>
        <taxon>Bacillales</taxon>
        <taxon>Caryophanaceae</taxon>
        <taxon>Metaplanococcus</taxon>
    </lineage>
</organism>
<evidence type="ECO:0000256" key="3">
    <source>
        <dbReference type="ARBA" id="ARBA00022692"/>
    </source>
</evidence>
<keyword evidence="2" id="KW-0813">Transport</keyword>
<comment type="subcellular location">
    <subcellularLocation>
        <location evidence="1">Cell membrane</location>
        <topology evidence="1">Multi-pass membrane protein</topology>
    </subcellularLocation>
</comment>
<evidence type="ECO:0000259" key="7">
    <source>
        <dbReference type="PROSITE" id="PS50850"/>
    </source>
</evidence>